<dbReference type="PANTHER" id="PTHR43098">
    <property type="entry name" value="L-ORNITHINE N(5)-MONOOXYGENASE-RELATED"/>
    <property type="match status" value="1"/>
</dbReference>
<keyword evidence="6" id="KW-1185">Reference proteome</keyword>
<dbReference type="InterPro" id="IPR020946">
    <property type="entry name" value="Flavin_mOase-like"/>
</dbReference>
<organism evidence="5 6">
    <name type="scientific">Acrodontium crateriforme</name>
    <dbReference type="NCBI Taxonomy" id="150365"/>
    <lineage>
        <taxon>Eukaryota</taxon>
        <taxon>Fungi</taxon>
        <taxon>Dikarya</taxon>
        <taxon>Ascomycota</taxon>
        <taxon>Pezizomycotina</taxon>
        <taxon>Dothideomycetes</taxon>
        <taxon>Dothideomycetidae</taxon>
        <taxon>Mycosphaerellales</taxon>
        <taxon>Teratosphaeriaceae</taxon>
        <taxon>Acrodontium</taxon>
    </lineage>
</organism>
<accession>A0AAQ3LZX2</accession>
<evidence type="ECO:0000313" key="6">
    <source>
        <dbReference type="Proteomes" id="UP001303373"/>
    </source>
</evidence>
<dbReference type="GO" id="GO:0050660">
    <property type="term" value="F:flavin adenine dinucleotide binding"/>
    <property type="evidence" value="ECO:0007669"/>
    <property type="project" value="InterPro"/>
</dbReference>
<dbReference type="GO" id="GO:0050661">
    <property type="term" value="F:NADP binding"/>
    <property type="evidence" value="ECO:0007669"/>
    <property type="project" value="InterPro"/>
</dbReference>
<dbReference type="EMBL" id="CP138580">
    <property type="protein sequence ID" value="WPG97442.1"/>
    <property type="molecule type" value="Genomic_DNA"/>
</dbReference>
<gene>
    <name evidence="5" type="ORF">R9X50_00021700</name>
</gene>
<evidence type="ECO:0000256" key="2">
    <source>
        <dbReference type="ARBA" id="ARBA00022827"/>
    </source>
</evidence>
<keyword evidence="2" id="KW-0274">FAD</keyword>
<dbReference type="Proteomes" id="UP001303373">
    <property type="component" value="Chromosome 1"/>
</dbReference>
<dbReference type="SUPFAM" id="SSF51905">
    <property type="entry name" value="FAD/NAD(P)-binding domain"/>
    <property type="match status" value="2"/>
</dbReference>
<dbReference type="Gene3D" id="3.50.50.60">
    <property type="entry name" value="FAD/NAD(P)-binding domain"/>
    <property type="match status" value="2"/>
</dbReference>
<dbReference type="AlphaFoldDB" id="A0AAQ3LZX2"/>
<evidence type="ECO:0000256" key="3">
    <source>
        <dbReference type="ARBA" id="ARBA00022857"/>
    </source>
</evidence>
<proteinExistence type="predicted"/>
<keyword evidence="3" id="KW-0521">NADP</keyword>
<dbReference type="PANTHER" id="PTHR43098:SF5">
    <property type="entry name" value="DUAL-FUNCTIONAL MONOOXYGENASE_METHYLTRANSFERASE PSOF"/>
    <property type="match status" value="1"/>
</dbReference>
<dbReference type="Pfam" id="PF00743">
    <property type="entry name" value="FMO-like"/>
    <property type="match status" value="1"/>
</dbReference>
<protein>
    <submittedName>
        <fullName evidence="5">Cyclohexanone monooxygenase</fullName>
    </submittedName>
</protein>
<evidence type="ECO:0000256" key="4">
    <source>
        <dbReference type="ARBA" id="ARBA00023002"/>
    </source>
</evidence>
<dbReference type="InterPro" id="IPR050775">
    <property type="entry name" value="FAD-binding_Monooxygenases"/>
</dbReference>
<keyword evidence="5" id="KW-0503">Monooxygenase</keyword>
<dbReference type="GO" id="GO:0004499">
    <property type="term" value="F:N,N-dimethylaniline monooxygenase activity"/>
    <property type="evidence" value="ECO:0007669"/>
    <property type="project" value="InterPro"/>
</dbReference>
<keyword evidence="4" id="KW-0560">Oxidoreductase</keyword>
<evidence type="ECO:0000313" key="5">
    <source>
        <dbReference type="EMBL" id="WPG97442.1"/>
    </source>
</evidence>
<keyword evidence="1" id="KW-0285">Flavoprotein</keyword>
<reference evidence="5 6" key="1">
    <citation type="submission" date="2023-11" db="EMBL/GenBank/DDBJ databases">
        <title>An acidophilic fungus is an integral part of prey digestion in a carnivorous sundew plant.</title>
        <authorList>
            <person name="Tsai I.J."/>
        </authorList>
    </citation>
    <scope>NUCLEOTIDE SEQUENCE [LARGE SCALE GENOMIC DNA]</scope>
    <source>
        <strain evidence="5">169a</strain>
    </source>
</reference>
<sequence>MSTQTDDVNGSAVKPDYDTIVIGAGFAGLRIIPELRKLKHSFKVIEAGSDIGGTWYWNRYPGARTDSEAQVYILNFSKEMNAEWTWSERFPRQPEVLKYLNYVADRFDMRKDIQFNTRIKTADYDERTGLWTLSSDEESLKCRYFISASGILSIGRELPFKGAENFKGESYRSYAWPKEEVSFKGKRVAVIGTGATAVQIIPTIAYEAESLTVFQRTANWVLPARNHALMDEQNRDFKARQDEVWQQARGQIFGMPFVDTQNKMMDQDDKRKIRAVLECGFEQGGFRYIFETYADLLTSKEANEVACDFLREKYHAIVQDEETAELLCPDHVLMAKRPPLGHHYFQTFNRPNVKLVSLKDNPIKEITDKGVVLEKPDPRFKQSEFEFDVIVYGIGFDAATGPLSSIEIRGTDKNTTLGQEWSENLATFLGITVTGYPNLFMISGPQSPFANIPIIIDNTGDWISQLLHHMENKGYHQVVPKQEAVDQWTKLLTDVYDMTVLPESAKNAGSWYAGANIPGKQVRPLFWFGGVPSYFQMCKDEVQNNFPSLVFA</sequence>
<name>A0AAQ3LZX2_9PEZI</name>
<evidence type="ECO:0000256" key="1">
    <source>
        <dbReference type="ARBA" id="ARBA00022630"/>
    </source>
</evidence>
<dbReference type="InterPro" id="IPR036188">
    <property type="entry name" value="FAD/NAD-bd_sf"/>
</dbReference>